<dbReference type="Pfam" id="PF01739">
    <property type="entry name" value="CheR"/>
    <property type="match status" value="1"/>
</dbReference>
<dbReference type="InterPro" id="IPR022641">
    <property type="entry name" value="CheR_N"/>
</dbReference>
<dbReference type="InterPro" id="IPR029063">
    <property type="entry name" value="SAM-dependent_MTases_sf"/>
</dbReference>
<dbReference type="SMART" id="SM00138">
    <property type="entry name" value="MeTrc"/>
    <property type="match status" value="1"/>
</dbReference>
<dbReference type="SUPFAM" id="SSF53335">
    <property type="entry name" value="S-adenosyl-L-methionine-dependent methyltransferases"/>
    <property type="match status" value="1"/>
</dbReference>
<dbReference type="CDD" id="cd02440">
    <property type="entry name" value="AdoMet_MTases"/>
    <property type="match status" value="1"/>
</dbReference>
<keyword evidence="3 7" id="KW-0489">Methyltransferase</keyword>
<keyword evidence="4 7" id="KW-0808">Transferase</keyword>
<reference evidence="7" key="1">
    <citation type="submission" date="2018-06" db="EMBL/GenBank/DDBJ databases">
        <authorList>
            <person name="Zhirakovskaya E."/>
        </authorList>
    </citation>
    <scope>NUCLEOTIDE SEQUENCE</scope>
</reference>
<dbReference type="EC" id="2.1.1.80" evidence="2"/>
<dbReference type="GO" id="GO:0008983">
    <property type="term" value="F:protein-glutamate O-methyltransferase activity"/>
    <property type="evidence" value="ECO:0007669"/>
    <property type="project" value="UniProtKB-EC"/>
</dbReference>
<dbReference type="PRINTS" id="PR00996">
    <property type="entry name" value="CHERMTFRASE"/>
</dbReference>
<dbReference type="PROSITE" id="PS50123">
    <property type="entry name" value="CHER"/>
    <property type="match status" value="1"/>
</dbReference>
<dbReference type="SUPFAM" id="SSF47757">
    <property type="entry name" value="Chemotaxis receptor methyltransferase CheR, N-terminal domain"/>
    <property type="match status" value="1"/>
</dbReference>
<evidence type="ECO:0000256" key="2">
    <source>
        <dbReference type="ARBA" id="ARBA00012534"/>
    </source>
</evidence>
<dbReference type="InterPro" id="IPR022642">
    <property type="entry name" value="CheR_C"/>
</dbReference>
<name>A0A3B0UDR3_9ZZZZ</name>
<dbReference type="PANTHER" id="PTHR24422">
    <property type="entry name" value="CHEMOTAXIS PROTEIN METHYLTRANSFERASE"/>
    <property type="match status" value="1"/>
</dbReference>
<dbReference type="GO" id="GO:0032259">
    <property type="term" value="P:methylation"/>
    <property type="evidence" value="ECO:0007669"/>
    <property type="project" value="UniProtKB-KW"/>
</dbReference>
<comment type="catalytic activity">
    <reaction evidence="1">
        <text>L-glutamyl-[protein] + S-adenosyl-L-methionine = [protein]-L-glutamate 5-O-methyl ester + S-adenosyl-L-homocysteine</text>
        <dbReference type="Rhea" id="RHEA:24452"/>
        <dbReference type="Rhea" id="RHEA-COMP:10208"/>
        <dbReference type="Rhea" id="RHEA-COMP:10311"/>
        <dbReference type="ChEBI" id="CHEBI:29973"/>
        <dbReference type="ChEBI" id="CHEBI:57856"/>
        <dbReference type="ChEBI" id="CHEBI:59789"/>
        <dbReference type="ChEBI" id="CHEBI:82795"/>
        <dbReference type="EC" id="2.1.1.80"/>
    </reaction>
</comment>
<evidence type="ECO:0000259" key="6">
    <source>
        <dbReference type="PROSITE" id="PS50123"/>
    </source>
</evidence>
<dbReference type="EMBL" id="UOEO01000092">
    <property type="protein sequence ID" value="VAW18634.1"/>
    <property type="molecule type" value="Genomic_DNA"/>
</dbReference>
<feature type="domain" description="CheR-type methyltransferase" evidence="6">
    <location>
        <begin position="1"/>
        <end position="256"/>
    </location>
</feature>
<evidence type="ECO:0000256" key="1">
    <source>
        <dbReference type="ARBA" id="ARBA00001541"/>
    </source>
</evidence>
<dbReference type="Gene3D" id="1.10.155.10">
    <property type="entry name" value="Chemotaxis receptor methyltransferase CheR, N-terminal domain"/>
    <property type="match status" value="1"/>
</dbReference>
<dbReference type="InterPro" id="IPR050903">
    <property type="entry name" value="Bact_Chemotaxis_MeTrfase"/>
</dbReference>
<organism evidence="7">
    <name type="scientific">hydrothermal vent metagenome</name>
    <dbReference type="NCBI Taxonomy" id="652676"/>
    <lineage>
        <taxon>unclassified sequences</taxon>
        <taxon>metagenomes</taxon>
        <taxon>ecological metagenomes</taxon>
    </lineage>
</organism>
<dbReference type="InterPro" id="IPR000780">
    <property type="entry name" value="CheR_MeTrfase"/>
</dbReference>
<evidence type="ECO:0000256" key="4">
    <source>
        <dbReference type="ARBA" id="ARBA00022679"/>
    </source>
</evidence>
<dbReference type="Gene3D" id="3.40.50.150">
    <property type="entry name" value="Vaccinia Virus protein VP39"/>
    <property type="match status" value="1"/>
</dbReference>
<dbReference type="PANTHER" id="PTHR24422:SF21">
    <property type="entry name" value="CHEMOTAXIS PROTEIN METHYLTRANSFERASE 1"/>
    <property type="match status" value="1"/>
</dbReference>
<gene>
    <name evidence="7" type="ORF">MNBD_ALPHA12-1130</name>
</gene>
<protein>
    <recommendedName>
        <fullName evidence="2">protein-glutamate O-methyltransferase</fullName>
        <ecNumber evidence="2">2.1.1.80</ecNumber>
    </recommendedName>
</protein>
<dbReference type="Pfam" id="PF03705">
    <property type="entry name" value="CheR_N"/>
    <property type="match status" value="1"/>
</dbReference>
<keyword evidence="5" id="KW-0949">S-adenosyl-L-methionine</keyword>
<evidence type="ECO:0000313" key="7">
    <source>
        <dbReference type="EMBL" id="VAW18634.1"/>
    </source>
</evidence>
<dbReference type="AlphaFoldDB" id="A0A3B0UDR3"/>
<proteinExistence type="predicted"/>
<accession>A0A3B0UDR3</accession>
<evidence type="ECO:0000256" key="5">
    <source>
        <dbReference type="ARBA" id="ARBA00022691"/>
    </source>
</evidence>
<dbReference type="InterPro" id="IPR036804">
    <property type="entry name" value="CheR_N_sf"/>
</dbReference>
<evidence type="ECO:0000256" key="3">
    <source>
        <dbReference type="ARBA" id="ARBA00022603"/>
    </source>
</evidence>
<sequence>MKSEEFQTISDFVRNSSGIILSQSKEYLVDSRLKPIAEQFGFADVGALARGLERANREVKLAVTDAMTTNETFFFRDKTPFALFEEIILPNIVKTQRSSGRLRIWCAASSTGQEPYSLAMLLLKHKRLWAGMRAEILATDISPTAIEKAKEGRFSQFEVQRGLPVQLLVEHFTQDGTHWIISDQIRQMVKFSQLNLLDPYHSIGTVDVVYCRNVLIYFDAETKRKVLTSVRRVMRETGYLVLGAADTVMGSNGEFERADGKRGLYQPVEAGKRKLAMTG</sequence>